<organism evidence="2 3">
    <name type="scientific">Sedimentitalea xiamensis</name>
    <dbReference type="NCBI Taxonomy" id="3050037"/>
    <lineage>
        <taxon>Bacteria</taxon>
        <taxon>Pseudomonadati</taxon>
        <taxon>Pseudomonadota</taxon>
        <taxon>Alphaproteobacteria</taxon>
        <taxon>Rhodobacterales</taxon>
        <taxon>Paracoccaceae</taxon>
        <taxon>Sedimentitalea</taxon>
    </lineage>
</organism>
<name>A0ABT7FGJ1_9RHOB</name>
<dbReference type="EMBL" id="JASNJE010000016">
    <property type="protein sequence ID" value="MDK3074202.1"/>
    <property type="molecule type" value="Genomic_DNA"/>
</dbReference>
<dbReference type="InterPro" id="IPR047784">
    <property type="entry name" value="TrgA"/>
</dbReference>
<comment type="caution">
    <text evidence="2">The sequence shown here is derived from an EMBL/GenBank/DDBJ whole genome shotgun (WGS) entry which is preliminary data.</text>
</comment>
<evidence type="ECO:0000313" key="2">
    <source>
        <dbReference type="EMBL" id="MDK3074202.1"/>
    </source>
</evidence>
<keyword evidence="1" id="KW-0812">Transmembrane</keyword>
<accession>A0ABT7FGJ1</accession>
<feature type="transmembrane region" description="Helical" evidence="1">
    <location>
        <begin position="7"/>
        <end position="28"/>
    </location>
</feature>
<gene>
    <name evidence="2" type="ORF">QO034_13870</name>
</gene>
<protein>
    <submittedName>
        <fullName evidence="2">TrgA family protein</fullName>
    </submittedName>
</protein>
<sequence>MPNAARLVAAVSLALLAFILSGLIMPLMPEGTGFGYFSHVNVLLGCLVGWIVVGKRAGRGVTPGINNGLTGVVALLFWGLFVQGVYEMMRQAMRNRFDGPFEAVLAIFEIAADYAMILITPTIIATLVIGGVLSGLATEFAWRRWR</sequence>
<feature type="transmembrane region" description="Helical" evidence="1">
    <location>
        <begin position="65"/>
        <end position="86"/>
    </location>
</feature>
<keyword evidence="1" id="KW-0472">Membrane</keyword>
<keyword evidence="3" id="KW-1185">Reference proteome</keyword>
<dbReference type="RefSeq" id="WP_284486134.1">
    <property type="nucleotide sequence ID" value="NZ_JASNJE010000016.1"/>
</dbReference>
<evidence type="ECO:0000256" key="1">
    <source>
        <dbReference type="SAM" id="Phobius"/>
    </source>
</evidence>
<keyword evidence="1" id="KW-1133">Transmembrane helix</keyword>
<proteinExistence type="predicted"/>
<feature type="transmembrane region" description="Helical" evidence="1">
    <location>
        <begin position="34"/>
        <end position="53"/>
    </location>
</feature>
<reference evidence="2 3" key="1">
    <citation type="submission" date="2023-05" db="EMBL/GenBank/DDBJ databases">
        <title>Sedimentitalea sp. nov. JM2-8.</title>
        <authorList>
            <person name="Huang J."/>
        </authorList>
    </citation>
    <scope>NUCLEOTIDE SEQUENCE [LARGE SCALE GENOMIC DNA]</scope>
    <source>
        <strain evidence="2 3">JM2-8</strain>
    </source>
</reference>
<dbReference type="NCBIfam" id="NF033773">
    <property type="entry name" value="tellur_TrgA"/>
    <property type="match status" value="1"/>
</dbReference>
<feature type="transmembrane region" description="Helical" evidence="1">
    <location>
        <begin position="114"/>
        <end position="137"/>
    </location>
</feature>
<dbReference type="Proteomes" id="UP001227126">
    <property type="component" value="Unassembled WGS sequence"/>
</dbReference>
<evidence type="ECO:0000313" key="3">
    <source>
        <dbReference type="Proteomes" id="UP001227126"/>
    </source>
</evidence>